<evidence type="ECO:0000256" key="2">
    <source>
        <dbReference type="ARBA" id="ARBA00022487"/>
    </source>
</evidence>
<keyword evidence="5" id="KW-0325">Glycoprotein</keyword>
<dbReference type="InterPro" id="IPR019826">
    <property type="entry name" value="Carboxylesterase_B_AS"/>
</dbReference>
<gene>
    <name evidence="8" type="ORF">PHAECO_LOCUS10111</name>
</gene>
<evidence type="ECO:0000256" key="4">
    <source>
        <dbReference type="ARBA" id="ARBA00023157"/>
    </source>
</evidence>
<evidence type="ECO:0000256" key="6">
    <source>
        <dbReference type="RuleBase" id="RU361235"/>
    </source>
</evidence>
<proteinExistence type="inferred from homology"/>
<evidence type="ECO:0000313" key="8">
    <source>
        <dbReference type="EMBL" id="CAG9822954.1"/>
    </source>
</evidence>
<comment type="similarity">
    <text evidence="1 6">Belongs to the type-B carboxylesterase/lipase family.</text>
</comment>
<dbReference type="PANTHER" id="PTHR11559">
    <property type="entry name" value="CARBOXYLESTERASE"/>
    <property type="match status" value="1"/>
</dbReference>
<keyword evidence="3 6" id="KW-0378">Hydrolase</keyword>
<keyword evidence="2" id="KW-0719">Serine esterase</keyword>
<feature type="chain" id="PRO_5040541997" description="Carboxylic ester hydrolase" evidence="6">
    <location>
        <begin position="22"/>
        <end position="543"/>
    </location>
</feature>
<dbReference type="EMBL" id="OU896712">
    <property type="protein sequence ID" value="CAG9822954.1"/>
    <property type="molecule type" value="Genomic_DNA"/>
</dbReference>
<dbReference type="Pfam" id="PF00135">
    <property type="entry name" value="COesterase"/>
    <property type="match status" value="1"/>
</dbReference>
<evidence type="ECO:0000256" key="5">
    <source>
        <dbReference type="ARBA" id="ARBA00023180"/>
    </source>
</evidence>
<feature type="domain" description="Carboxylesterase type B" evidence="7">
    <location>
        <begin position="28"/>
        <end position="518"/>
    </location>
</feature>
<dbReference type="SUPFAM" id="SSF53474">
    <property type="entry name" value="alpha/beta-Hydrolases"/>
    <property type="match status" value="1"/>
</dbReference>
<dbReference type="InterPro" id="IPR002018">
    <property type="entry name" value="CarbesteraseB"/>
</dbReference>
<feature type="signal peptide" evidence="6">
    <location>
        <begin position="1"/>
        <end position="21"/>
    </location>
</feature>
<reference evidence="8" key="2">
    <citation type="submission" date="2022-10" db="EMBL/GenBank/DDBJ databases">
        <authorList>
            <consortium name="ENA_rothamsted_submissions"/>
            <consortium name="culmorum"/>
            <person name="King R."/>
        </authorList>
    </citation>
    <scope>NUCLEOTIDE SEQUENCE</scope>
</reference>
<dbReference type="Proteomes" id="UP001153737">
    <property type="component" value="Chromosome 6"/>
</dbReference>
<evidence type="ECO:0000256" key="3">
    <source>
        <dbReference type="ARBA" id="ARBA00022801"/>
    </source>
</evidence>
<dbReference type="GO" id="GO:0052689">
    <property type="term" value="F:carboxylic ester hydrolase activity"/>
    <property type="evidence" value="ECO:0007669"/>
    <property type="project" value="UniProtKB-KW"/>
</dbReference>
<dbReference type="InterPro" id="IPR050309">
    <property type="entry name" value="Type-B_Carboxylest/Lipase"/>
</dbReference>
<dbReference type="EC" id="3.1.1.-" evidence="6"/>
<dbReference type="Gene3D" id="3.40.50.1820">
    <property type="entry name" value="alpha/beta hydrolase"/>
    <property type="match status" value="1"/>
</dbReference>
<keyword evidence="4" id="KW-1015">Disulfide bond</keyword>
<dbReference type="PROSITE" id="PS00122">
    <property type="entry name" value="CARBOXYLESTERASE_B_1"/>
    <property type="match status" value="1"/>
</dbReference>
<keyword evidence="6" id="KW-0732">Signal</keyword>
<dbReference type="AlphaFoldDB" id="A0A9N9SID8"/>
<sequence>MVVKIVLFVLFSLSSLFFISAANNDSDDLIVQLAKGKIRGHVLESWNGKNYYAFQEIPYAAPPIGAARFQLPREVEPWEGILNTTSNSRVCYQLEYKYDSLHYTEDCLLMNVYSPSKPGSKTKLPVLVWIHGGGLVGQSGAFQYYGPKYIMDYEVVVVTFNYRLAAFGFVTTEDDVIPANIGLKDQRFALQWVKENIILFGGDPDHITIAGESAGALCVGFHQLGQWNGETESFHAAIIESGAALGDLSQPDARANAFDLGRQLDKKFNSSESEDLLTVLQNAAPEDILKINKKYGTVIEKDGPFSYAGLQSFMDGNIKKIPTLIGFNSEEYIHVGGSKNIETRRQYDKDPSLLIPTTFHMSPQNRSIAGALLMKVYTNTSFEEDLGAFVRWTSDRTIIIPICKQVELGSTQSPHYLYQFSYKGDLGGKNNPPVIVPGCGTVGHEEELRYVWDNGSNSDLNDFPVEDQLMHLRFIKLWTNFIKYYNPTPEDDALLNNISWPKSNAGLLYLNINATMEVLENPRHFKQQKVIFDDFIQEPYISY</sequence>
<evidence type="ECO:0000313" key="9">
    <source>
        <dbReference type="Proteomes" id="UP001153737"/>
    </source>
</evidence>
<accession>A0A9N9SID8</accession>
<dbReference type="OrthoDB" id="408631at2759"/>
<name>A0A9N9SID8_PHACE</name>
<evidence type="ECO:0000256" key="1">
    <source>
        <dbReference type="ARBA" id="ARBA00005964"/>
    </source>
</evidence>
<dbReference type="InterPro" id="IPR029058">
    <property type="entry name" value="AB_hydrolase_fold"/>
</dbReference>
<protein>
    <recommendedName>
        <fullName evidence="6">Carboxylic ester hydrolase</fullName>
        <ecNumber evidence="6">3.1.1.-</ecNumber>
    </recommendedName>
</protein>
<organism evidence="8 9">
    <name type="scientific">Phaedon cochleariae</name>
    <name type="common">Mustard beetle</name>
    <dbReference type="NCBI Taxonomy" id="80249"/>
    <lineage>
        <taxon>Eukaryota</taxon>
        <taxon>Metazoa</taxon>
        <taxon>Ecdysozoa</taxon>
        <taxon>Arthropoda</taxon>
        <taxon>Hexapoda</taxon>
        <taxon>Insecta</taxon>
        <taxon>Pterygota</taxon>
        <taxon>Neoptera</taxon>
        <taxon>Endopterygota</taxon>
        <taxon>Coleoptera</taxon>
        <taxon>Polyphaga</taxon>
        <taxon>Cucujiformia</taxon>
        <taxon>Chrysomeloidea</taxon>
        <taxon>Chrysomelidae</taxon>
        <taxon>Chrysomelinae</taxon>
        <taxon>Chrysomelini</taxon>
        <taxon>Phaedon</taxon>
    </lineage>
</organism>
<keyword evidence="9" id="KW-1185">Reference proteome</keyword>
<evidence type="ECO:0000259" key="7">
    <source>
        <dbReference type="Pfam" id="PF00135"/>
    </source>
</evidence>
<reference evidence="8" key="1">
    <citation type="submission" date="2022-01" db="EMBL/GenBank/DDBJ databases">
        <authorList>
            <person name="King R."/>
        </authorList>
    </citation>
    <scope>NUCLEOTIDE SEQUENCE</scope>
</reference>